<gene>
    <name evidence="1" type="ORF">DF185_05715</name>
</gene>
<evidence type="ECO:0000313" key="1">
    <source>
        <dbReference type="EMBL" id="PXY02141.1"/>
    </source>
</evidence>
<dbReference type="Proteomes" id="UP000248079">
    <property type="component" value="Unassembled WGS sequence"/>
</dbReference>
<reference evidence="1 2" key="1">
    <citation type="submission" date="2018-05" db="EMBL/GenBank/DDBJ databases">
        <title>Marinifilum breve JC075T sp. nov., a marine bacterium isolated from Yongle Blue Hole in the South China Sea.</title>
        <authorList>
            <person name="Fu T."/>
        </authorList>
    </citation>
    <scope>NUCLEOTIDE SEQUENCE [LARGE SCALE GENOMIC DNA]</scope>
    <source>
        <strain evidence="1 2">JC075</strain>
    </source>
</reference>
<sequence length="100" mass="11743">MIKLFVKKTLDETICSNYTDKLISASMSHELKITDNSVCRVLQENNPSNSKLKRTITNLLFESKFLKTQIQKKGFDQRMIKYLLEPDDNYLNNVVHKPYE</sequence>
<dbReference type="AlphaFoldDB" id="A0A2V4A0Q3"/>
<evidence type="ECO:0000313" key="2">
    <source>
        <dbReference type="Proteomes" id="UP000248079"/>
    </source>
</evidence>
<protein>
    <submittedName>
        <fullName evidence="1">Uncharacterized protein</fullName>
    </submittedName>
</protein>
<comment type="caution">
    <text evidence="1">The sequence shown here is derived from an EMBL/GenBank/DDBJ whole genome shotgun (WGS) entry which is preliminary data.</text>
</comment>
<name>A0A2V4A0Q3_9BACT</name>
<organism evidence="1 2">
    <name type="scientific">Marinifilum breve</name>
    <dbReference type="NCBI Taxonomy" id="2184082"/>
    <lineage>
        <taxon>Bacteria</taxon>
        <taxon>Pseudomonadati</taxon>
        <taxon>Bacteroidota</taxon>
        <taxon>Bacteroidia</taxon>
        <taxon>Marinilabiliales</taxon>
        <taxon>Marinifilaceae</taxon>
    </lineage>
</organism>
<proteinExistence type="predicted"/>
<dbReference type="EMBL" id="QFLI01000002">
    <property type="protein sequence ID" value="PXY02141.1"/>
    <property type="molecule type" value="Genomic_DNA"/>
</dbReference>
<accession>A0A2V4A0Q3</accession>
<keyword evidence="2" id="KW-1185">Reference proteome</keyword>